<protein>
    <submittedName>
        <fullName evidence="1">Uncharacterized protein</fullName>
    </submittedName>
</protein>
<proteinExistence type="predicted"/>
<sequence>MPTVEELGSLRKRIEASAEHISELEEKIKLERERRNALIVEAVDQAGAGQAQVARWARLSQPSVLRVLAGASTD</sequence>
<gene>
    <name evidence="1" type="ORF">QE364_003895</name>
</gene>
<keyword evidence="2" id="KW-1185">Reference proteome</keyword>
<dbReference type="EMBL" id="JAVIZJ010000019">
    <property type="protein sequence ID" value="MDR6212164.1"/>
    <property type="molecule type" value="Genomic_DNA"/>
</dbReference>
<dbReference type="Proteomes" id="UP001261666">
    <property type="component" value="Unassembled WGS sequence"/>
</dbReference>
<organism evidence="1 2">
    <name type="scientific">Nocardioides zeae</name>
    <dbReference type="NCBI Taxonomy" id="1457234"/>
    <lineage>
        <taxon>Bacteria</taxon>
        <taxon>Bacillati</taxon>
        <taxon>Actinomycetota</taxon>
        <taxon>Actinomycetes</taxon>
        <taxon>Propionibacteriales</taxon>
        <taxon>Nocardioidaceae</taxon>
        <taxon>Nocardioides</taxon>
    </lineage>
</organism>
<evidence type="ECO:0000313" key="2">
    <source>
        <dbReference type="Proteomes" id="UP001261666"/>
    </source>
</evidence>
<name>A0ACC6IN51_9ACTN</name>
<evidence type="ECO:0000313" key="1">
    <source>
        <dbReference type="EMBL" id="MDR6212164.1"/>
    </source>
</evidence>
<reference evidence="1" key="1">
    <citation type="submission" date="2023-08" db="EMBL/GenBank/DDBJ databases">
        <title>Functional and genomic diversity of the sorghum phyllosphere microbiome.</title>
        <authorList>
            <person name="Shade A."/>
        </authorList>
    </citation>
    <scope>NUCLEOTIDE SEQUENCE</scope>
    <source>
        <strain evidence="1">SORGH_AS_0885</strain>
    </source>
</reference>
<comment type="caution">
    <text evidence="1">The sequence shown here is derived from an EMBL/GenBank/DDBJ whole genome shotgun (WGS) entry which is preliminary data.</text>
</comment>
<accession>A0ACC6IN51</accession>